<evidence type="ECO:0000313" key="3">
    <source>
        <dbReference type="Proteomes" id="UP000050761"/>
    </source>
</evidence>
<dbReference type="PANTHER" id="PTHR45757:SF17">
    <property type="entry name" value="MAJOR FACILITATOR SUPERFAMILY (MFS) PROFILE DOMAIN-CONTAINING PROTEIN"/>
    <property type="match status" value="1"/>
</dbReference>
<dbReference type="Proteomes" id="UP000050761">
    <property type="component" value="Unassembled WGS sequence"/>
</dbReference>
<organism evidence="3 4">
    <name type="scientific">Heligmosomoides polygyrus</name>
    <name type="common">Parasitic roundworm</name>
    <dbReference type="NCBI Taxonomy" id="6339"/>
    <lineage>
        <taxon>Eukaryota</taxon>
        <taxon>Metazoa</taxon>
        <taxon>Ecdysozoa</taxon>
        <taxon>Nematoda</taxon>
        <taxon>Chromadorea</taxon>
        <taxon>Rhabditida</taxon>
        <taxon>Rhabditina</taxon>
        <taxon>Rhabditomorpha</taxon>
        <taxon>Strongyloidea</taxon>
        <taxon>Heligmosomidae</taxon>
        <taxon>Heligmosomoides</taxon>
    </lineage>
</organism>
<evidence type="ECO:0000313" key="2">
    <source>
        <dbReference type="EMBL" id="VDP22523.1"/>
    </source>
</evidence>
<feature type="transmembrane region" description="Helical" evidence="1">
    <location>
        <begin position="12"/>
        <end position="30"/>
    </location>
</feature>
<keyword evidence="1" id="KW-0812">Transmembrane</keyword>
<protein>
    <submittedName>
        <fullName evidence="4">Integral membrane protein</fullName>
    </submittedName>
</protein>
<dbReference type="InterPro" id="IPR036259">
    <property type="entry name" value="MFS_trans_sf"/>
</dbReference>
<gene>
    <name evidence="2" type="ORF">HPBE_LOCUS20930</name>
</gene>
<dbReference type="SUPFAM" id="SSF103473">
    <property type="entry name" value="MFS general substrate transporter"/>
    <property type="match status" value="1"/>
</dbReference>
<feature type="transmembrane region" description="Helical" evidence="1">
    <location>
        <begin position="36"/>
        <end position="55"/>
    </location>
</feature>
<dbReference type="PANTHER" id="PTHR45757">
    <property type="entry name" value="PROTEIN CBG23364-RELATED"/>
    <property type="match status" value="1"/>
</dbReference>
<dbReference type="GO" id="GO:0016020">
    <property type="term" value="C:membrane"/>
    <property type="evidence" value="ECO:0007669"/>
    <property type="project" value="TreeGrafter"/>
</dbReference>
<name>A0A183GEY5_HELPZ</name>
<dbReference type="AlphaFoldDB" id="A0A183GEY5"/>
<sequence length="165" mass="18556">MSESNKMRMFNTVAVGVAGIFCLLIGVVPGEWPKTGVTLYTLVTVFMGFNPGGFYKCGTLTSRQYAHFVLATIQFMKCIALFVAPAMVAYFVEDERRHDQWRYVHWINGAMLIFVGSEAIEMPCRRHIREVTPVAEAELRKSVEKLSLAAHGIPEKATWVGRPLQ</sequence>
<dbReference type="EMBL" id="UZAH01032556">
    <property type="protein sequence ID" value="VDP22523.1"/>
    <property type="molecule type" value="Genomic_DNA"/>
</dbReference>
<dbReference type="WBParaSite" id="HPBE_0002093101-mRNA-1">
    <property type="protein sequence ID" value="HPBE_0002093101-mRNA-1"/>
    <property type="gene ID" value="HPBE_0002093101"/>
</dbReference>
<reference evidence="2 3" key="1">
    <citation type="submission" date="2018-11" db="EMBL/GenBank/DDBJ databases">
        <authorList>
            <consortium name="Pathogen Informatics"/>
        </authorList>
    </citation>
    <scope>NUCLEOTIDE SEQUENCE [LARGE SCALE GENOMIC DNA]</scope>
</reference>
<dbReference type="OrthoDB" id="2985014at2759"/>
<keyword evidence="1" id="KW-0472">Membrane</keyword>
<evidence type="ECO:0000313" key="4">
    <source>
        <dbReference type="WBParaSite" id="HPBE_0002093101-mRNA-1"/>
    </source>
</evidence>
<accession>A0A3P8FK23</accession>
<accession>A0A183GEY5</accession>
<proteinExistence type="predicted"/>
<evidence type="ECO:0000256" key="1">
    <source>
        <dbReference type="SAM" id="Phobius"/>
    </source>
</evidence>
<reference evidence="4" key="2">
    <citation type="submission" date="2019-09" db="UniProtKB">
        <authorList>
            <consortium name="WormBaseParasite"/>
        </authorList>
    </citation>
    <scope>IDENTIFICATION</scope>
</reference>
<keyword evidence="1" id="KW-1133">Transmembrane helix</keyword>
<feature type="transmembrane region" description="Helical" evidence="1">
    <location>
        <begin position="67"/>
        <end position="91"/>
    </location>
</feature>
<keyword evidence="3" id="KW-1185">Reference proteome</keyword>